<proteinExistence type="predicted"/>
<protein>
    <submittedName>
        <fullName evidence="1">Uncharacterized protein</fullName>
    </submittedName>
</protein>
<gene>
    <name evidence="1" type="ORF">SAMN04488694_1342</name>
</gene>
<keyword evidence="2" id="KW-1185">Reference proteome</keyword>
<evidence type="ECO:0000313" key="1">
    <source>
        <dbReference type="EMBL" id="SEU05782.1"/>
    </source>
</evidence>
<sequence length="51" mass="5906">MRHVEISLRPETREPVLEVLDSERIDYTVVPTDDSSEYESLVSFMLCCSVE</sequence>
<organism evidence="1 2">
    <name type="scientific">Natrinema hispanicum</name>
    <dbReference type="NCBI Taxonomy" id="392421"/>
    <lineage>
        <taxon>Archaea</taxon>
        <taxon>Methanobacteriati</taxon>
        <taxon>Methanobacteriota</taxon>
        <taxon>Stenosarchaea group</taxon>
        <taxon>Halobacteria</taxon>
        <taxon>Halobacteriales</taxon>
        <taxon>Natrialbaceae</taxon>
        <taxon>Natrinema</taxon>
    </lineage>
</organism>
<dbReference type="AlphaFoldDB" id="A0A1I0J7X4"/>
<dbReference type="RefSeq" id="WP_254799200.1">
    <property type="nucleotide sequence ID" value="NZ_FOIC01000034.1"/>
</dbReference>
<dbReference type="Proteomes" id="UP000199320">
    <property type="component" value="Unassembled WGS sequence"/>
</dbReference>
<dbReference type="EMBL" id="FOIC01000034">
    <property type="protein sequence ID" value="SEU05782.1"/>
    <property type="molecule type" value="Genomic_DNA"/>
</dbReference>
<accession>A0A1I0J7X4</accession>
<reference evidence="2" key="1">
    <citation type="submission" date="2016-10" db="EMBL/GenBank/DDBJ databases">
        <authorList>
            <person name="Varghese N."/>
            <person name="Submissions S."/>
        </authorList>
    </citation>
    <scope>NUCLEOTIDE SEQUENCE [LARGE SCALE GENOMIC DNA]</scope>
    <source>
        <strain evidence="2">CDM_6</strain>
    </source>
</reference>
<dbReference type="STRING" id="392421.SAMN04488694_1342"/>
<evidence type="ECO:0000313" key="2">
    <source>
        <dbReference type="Proteomes" id="UP000199320"/>
    </source>
</evidence>
<name>A0A1I0J7X4_9EURY</name>